<dbReference type="RefSeq" id="WP_249868727.1">
    <property type="nucleotide sequence ID" value="NZ_JAMGBC010000001.1"/>
</dbReference>
<protein>
    <submittedName>
        <fullName evidence="2">Uncharacterized protein</fullName>
    </submittedName>
</protein>
<evidence type="ECO:0000313" key="2">
    <source>
        <dbReference type="EMBL" id="MCL6679852.1"/>
    </source>
</evidence>
<evidence type="ECO:0000256" key="1">
    <source>
        <dbReference type="SAM" id="SignalP"/>
    </source>
</evidence>
<feature type="signal peptide" evidence="1">
    <location>
        <begin position="1"/>
        <end position="23"/>
    </location>
</feature>
<keyword evidence="3" id="KW-1185">Reference proteome</keyword>
<feature type="chain" id="PRO_5047293083" evidence="1">
    <location>
        <begin position="24"/>
        <end position="759"/>
    </location>
</feature>
<reference evidence="2" key="1">
    <citation type="submission" date="2022-05" db="EMBL/GenBank/DDBJ databases">
        <authorList>
            <person name="Jo J.-H."/>
            <person name="Im W.-T."/>
        </authorList>
    </citation>
    <scope>NUCLEOTIDE SEQUENCE</scope>
    <source>
        <strain evidence="2">RG327</strain>
    </source>
</reference>
<name>A0ABT0RHW0_9SPHN</name>
<keyword evidence="1" id="KW-0732">Signal</keyword>
<sequence>MRQALLNCVAASAIIAISSAAHAQSAAPVSRQLRAQALASPKLAVVVPRVEQAADQVQIVSMVAAPSLPKTLVVQSANPLTSIQALPVERELSLSEMRSTRALKLGSSTIDLSAMLANKDALPNIARRLEASPGAVTVKATDVNAYVVPQGLIVRSFLNYRIKPGACSDSSRRSQIEQAGVSCAERLSESQKVADYANPNSARYVEDPAQRDAAIAKAREDWAKQDAETAAQVANFRAILANPAEREKIAADIGAAETTRLESLNDDALAEELISSAETKIEDVMFIPKEDEVDKGSRAMVADYRRLGVEAAALNLPVVENQPISKVVFLTGFTLGRQYEWSKRIEKTINWCWVGCSVTYYAGARAGFSYGFGLRFPIVLDGTYRTVSDSSGEKGYLIASMNPVDGTPAQYAASGLASTQIFNGQEFVAELKASAGYDYKLPLMGEGHKTLTVGYDLADKLPAPYTHGQFTPPAPGTSSGEIPFVFDQIDLLMGYGNWGAAGILVHPAVKVGLHSDALRMTVHDNVSGTDQLIVNGKKLPLAINPTDHKSSFWIGQPVYNIGFIVTPGVNAHAFIDVGVWSDSWDFPVWFPDVAITLPPGGVDFACHSGTVCRRDYAYTGSSRPGLIDTAAATGTLEVMDSATATPKPPSPAVEGALGTLRQRRGAIQALGTVAAVSVCPEGLVERLANAGDHKCVSADEGKRIADENRLDASNHDPSGAYGPDTCLSGLVWRDAVPGDHVCVSPQRRDEISRLNAEVR</sequence>
<organism evidence="2 3">
    <name type="scientific">Sphingomonas anseongensis</name>
    <dbReference type="NCBI Taxonomy" id="2908207"/>
    <lineage>
        <taxon>Bacteria</taxon>
        <taxon>Pseudomonadati</taxon>
        <taxon>Pseudomonadota</taxon>
        <taxon>Alphaproteobacteria</taxon>
        <taxon>Sphingomonadales</taxon>
        <taxon>Sphingomonadaceae</taxon>
        <taxon>Sphingomonas</taxon>
    </lineage>
</organism>
<comment type="caution">
    <text evidence="2">The sequence shown here is derived from an EMBL/GenBank/DDBJ whole genome shotgun (WGS) entry which is preliminary data.</text>
</comment>
<gene>
    <name evidence="2" type="ORF">LZ519_11090</name>
</gene>
<evidence type="ECO:0000313" key="3">
    <source>
        <dbReference type="Proteomes" id="UP001165343"/>
    </source>
</evidence>
<proteinExistence type="predicted"/>
<accession>A0ABT0RHW0</accession>
<dbReference type="EMBL" id="JAMGBC010000001">
    <property type="protein sequence ID" value="MCL6679852.1"/>
    <property type="molecule type" value="Genomic_DNA"/>
</dbReference>
<dbReference type="Proteomes" id="UP001165343">
    <property type="component" value="Unassembled WGS sequence"/>
</dbReference>